<dbReference type="GO" id="GO:0005886">
    <property type="term" value="C:plasma membrane"/>
    <property type="evidence" value="ECO:0007669"/>
    <property type="project" value="UniProtKB-SubCell"/>
</dbReference>
<organism evidence="7 8">
    <name type="scientific">Microvirga vignae</name>
    <dbReference type="NCBI Taxonomy" id="1225564"/>
    <lineage>
        <taxon>Bacteria</taxon>
        <taxon>Pseudomonadati</taxon>
        <taxon>Pseudomonadota</taxon>
        <taxon>Alphaproteobacteria</taxon>
        <taxon>Hyphomicrobiales</taxon>
        <taxon>Methylobacteriaceae</taxon>
        <taxon>Microvirga</taxon>
    </lineage>
</organism>
<dbReference type="Proteomes" id="UP000035489">
    <property type="component" value="Unassembled WGS sequence"/>
</dbReference>
<evidence type="ECO:0000313" key="8">
    <source>
        <dbReference type="Proteomes" id="UP000035489"/>
    </source>
</evidence>
<reference evidence="7 8" key="1">
    <citation type="submission" date="2015-05" db="EMBL/GenBank/DDBJ databases">
        <title>Draft genome sequence of Microvirga vignae strain BR3299, a novel nitrogen fixing bacteria isolated from Brazil semi-aired region.</title>
        <authorList>
            <person name="Zilli J.E."/>
            <person name="Passos S.R."/>
            <person name="Leite J."/>
            <person name="Baldani J.I."/>
            <person name="Xavier G.R."/>
            <person name="Rumjaneck N.G."/>
            <person name="Simoes-Araujo J.L."/>
        </authorList>
    </citation>
    <scope>NUCLEOTIDE SEQUENCE [LARGE SCALE GENOMIC DNA]</scope>
    <source>
        <strain evidence="7 8">BR3299</strain>
    </source>
</reference>
<dbReference type="AlphaFoldDB" id="A0A0H1RG02"/>
<dbReference type="Pfam" id="PF03788">
    <property type="entry name" value="LrgA"/>
    <property type="match status" value="1"/>
</dbReference>
<evidence type="ECO:0000313" key="7">
    <source>
        <dbReference type="EMBL" id="KLK93781.1"/>
    </source>
</evidence>
<feature type="transmembrane region" description="Helical" evidence="6">
    <location>
        <begin position="86"/>
        <end position="115"/>
    </location>
</feature>
<dbReference type="PATRIC" id="fig|1225564.3.peg.1926"/>
<dbReference type="EMBL" id="LCYG01000017">
    <property type="protein sequence ID" value="KLK93781.1"/>
    <property type="molecule type" value="Genomic_DNA"/>
</dbReference>
<feature type="transmembrane region" description="Helical" evidence="6">
    <location>
        <begin position="25"/>
        <end position="42"/>
    </location>
</feature>
<dbReference type="InterPro" id="IPR005538">
    <property type="entry name" value="LrgA/CidA"/>
</dbReference>
<dbReference type="OrthoDB" id="385012at2"/>
<keyword evidence="3 6" id="KW-0812">Transmembrane</keyword>
<comment type="caution">
    <text evidence="7">The sequence shown here is derived from an EMBL/GenBank/DDBJ whole genome shotgun (WGS) entry which is preliminary data.</text>
</comment>
<proteinExistence type="predicted"/>
<protein>
    <submittedName>
        <fullName evidence="7">LrgA</fullName>
    </submittedName>
</protein>
<keyword evidence="2" id="KW-1003">Cell membrane</keyword>
<accession>A0A0H1RG02</accession>
<evidence type="ECO:0000256" key="4">
    <source>
        <dbReference type="ARBA" id="ARBA00022989"/>
    </source>
</evidence>
<keyword evidence="4 6" id="KW-1133">Transmembrane helix</keyword>
<feature type="transmembrane region" description="Helical" evidence="6">
    <location>
        <begin position="63"/>
        <end position="80"/>
    </location>
</feature>
<gene>
    <name evidence="7" type="ORF">AA309_07070</name>
</gene>
<sequence>MIVSLTLILLCQLLGEVIARGSGWPVPGPVLGMLILLVVLSLRDRIRKAVPEFGRALDSTGKGLLAHLSLLFIPASVGVVQRFDVLAAHGVGLVVALVVSTFITLVVTVVTFVVVSRLSGSSMDANDEVRAGERP</sequence>
<evidence type="ECO:0000256" key="1">
    <source>
        <dbReference type="ARBA" id="ARBA00004651"/>
    </source>
</evidence>
<evidence type="ECO:0000256" key="5">
    <source>
        <dbReference type="ARBA" id="ARBA00023136"/>
    </source>
</evidence>
<name>A0A0H1RG02_9HYPH</name>
<dbReference type="PANTHER" id="PTHR33931:SF2">
    <property type="entry name" value="HOLIN-LIKE PROTEIN CIDA"/>
    <property type="match status" value="1"/>
</dbReference>
<dbReference type="RefSeq" id="WP_047188303.1">
    <property type="nucleotide sequence ID" value="NZ_LCYG01000017.1"/>
</dbReference>
<dbReference type="PANTHER" id="PTHR33931">
    <property type="entry name" value="HOLIN-LIKE PROTEIN CIDA-RELATED"/>
    <property type="match status" value="1"/>
</dbReference>
<keyword evidence="5 6" id="KW-0472">Membrane</keyword>
<evidence type="ECO:0000256" key="6">
    <source>
        <dbReference type="SAM" id="Phobius"/>
    </source>
</evidence>
<evidence type="ECO:0000256" key="2">
    <source>
        <dbReference type="ARBA" id="ARBA00022475"/>
    </source>
</evidence>
<keyword evidence="8" id="KW-1185">Reference proteome</keyword>
<dbReference type="STRING" id="1225564.AA309_07070"/>
<evidence type="ECO:0000256" key="3">
    <source>
        <dbReference type="ARBA" id="ARBA00022692"/>
    </source>
</evidence>
<comment type="subcellular location">
    <subcellularLocation>
        <location evidence="1">Cell membrane</location>
        <topology evidence="1">Multi-pass membrane protein</topology>
    </subcellularLocation>
</comment>